<comment type="caution">
    <text evidence="2">The sequence shown here is derived from an EMBL/GenBank/DDBJ whole genome shotgun (WGS) entry which is preliminary data.</text>
</comment>
<gene>
    <name evidence="2" type="ORF">PHYBOEH_010115</name>
</gene>
<dbReference type="AlphaFoldDB" id="A0A8T1WYB4"/>
<proteinExistence type="predicted"/>
<feature type="coiled-coil region" evidence="1">
    <location>
        <begin position="89"/>
        <end position="116"/>
    </location>
</feature>
<organism evidence="2 3">
    <name type="scientific">Phytophthora boehmeriae</name>
    <dbReference type="NCBI Taxonomy" id="109152"/>
    <lineage>
        <taxon>Eukaryota</taxon>
        <taxon>Sar</taxon>
        <taxon>Stramenopiles</taxon>
        <taxon>Oomycota</taxon>
        <taxon>Peronosporomycetes</taxon>
        <taxon>Peronosporales</taxon>
        <taxon>Peronosporaceae</taxon>
        <taxon>Phytophthora</taxon>
    </lineage>
</organism>
<evidence type="ECO:0000313" key="3">
    <source>
        <dbReference type="Proteomes" id="UP000693981"/>
    </source>
</evidence>
<name>A0A8T1WYB4_9STRA</name>
<dbReference type="EMBL" id="JAGDFL010000068">
    <property type="protein sequence ID" value="KAG7398897.1"/>
    <property type="molecule type" value="Genomic_DNA"/>
</dbReference>
<keyword evidence="3" id="KW-1185">Reference proteome</keyword>
<protein>
    <submittedName>
        <fullName evidence="2">Uncharacterized protein</fullName>
    </submittedName>
</protein>
<sequence>MEHEDVAEAKEEDDASGWLSFGFLWANEGDGGDADGGGDEDINVSLEERQRLEKKNGSLPINLSDVTSVVKTSAASRGKPHILGGSNNLVSERNRREKAETALQTTRQNLRTVAEELAPQIQQLTQAVKTLQLEKRHQLELDEASQELLEGLQNQINHVEAQQQFKCNVEDVDHKMEKAVQGLDEKSTAERDELRMLISKLQEVQDEHAAEVRLLHQELVASKEVVRHRMNTIEDAVETVRAELARSSDQHRTTAQTHVNTINELNDKLFAIDKELLKLKLALPATMKAQIPAAFTNQQSTSMVDTNRIETLERGGLGVGLKLDGLVTDLEALKADTLAYRSADRRQFDALTNRLRETAKNHHTLKKEVDGRLQEIRACCDQMAIKVPSELSRRLQQAHRAWNDDLESLKATVLNLEAYYNAQKRKKVNGNNSTADITSQELSDQVRDLQKDVSNLREKHSAHLTRIDSDLLGLYDWTRDKVASIQES</sequence>
<evidence type="ECO:0000313" key="2">
    <source>
        <dbReference type="EMBL" id="KAG7398897.1"/>
    </source>
</evidence>
<dbReference type="OrthoDB" id="62626at2759"/>
<keyword evidence="1" id="KW-0175">Coiled coil</keyword>
<accession>A0A8T1WYB4</accession>
<evidence type="ECO:0000256" key="1">
    <source>
        <dbReference type="SAM" id="Coils"/>
    </source>
</evidence>
<dbReference type="Proteomes" id="UP000693981">
    <property type="component" value="Unassembled WGS sequence"/>
</dbReference>
<reference evidence="2" key="1">
    <citation type="submission" date="2021-02" db="EMBL/GenBank/DDBJ databases">
        <authorList>
            <person name="Palmer J.M."/>
        </authorList>
    </citation>
    <scope>NUCLEOTIDE SEQUENCE</scope>
    <source>
        <strain evidence="2">SCRP23</strain>
    </source>
</reference>